<accession>A0A6A6TQ70</accession>
<evidence type="ECO:0000259" key="2">
    <source>
        <dbReference type="Pfam" id="PF06985"/>
    </source>
</evidence>
<reference evidence="3" key="1">
    <citation type="journal article" date="2020" name="Stud. Mycol.">
        <title>101 Dothideomycetes genomes: a test case for predicting lifestyles and emergence of pathogens.</title>
        <authorList>
            <person name="Haridas S."/>
            <person name="Albert R."/>
            <person name="Binder M."/>
            <person name="Bloem J."/>
            <person name="Labutti K."/>
            <person name="Salamov A."/>
            <person name="Andreopoulos B."/>
            <person name="Baker S."/>
            <person name="Barry K."/>
            <person name="Bills G."/>
            <person name="Bluhm B."/>
            <person name="Cannon C."/>
            <person name="Castanera R."/>
            <person name="Culley D."/>
            <person name="Daum C."/>
            <person name="Ezra D."/>
            <person name="Gonzalez J."/>
            <person name="Henrissat B."/>
            <person name="Kuo A."/>
            <person name="Liang C."/>
            <person name="Lipzen A."/>
            <person name="Lutzoni F."/>
            <person name="Magnuson J."/>
            <person name="Mondo S."/>
            <person name="Nolan M."/>
            <person name="Ohm R."/>
            <person name="Pangilinan J."/>
            <person name="Park H.-J."/>
            <person name="Ramirez L."/>
            <person name="Alfaro M."/>
            <person name="Sun H."/>
            <person name="Tritt A."/>
            <person name="Yoshinaga Y."/>
            <person name="Zwiers L.-H."/>
            <person name="Turgeon B."/>
            <person name="Goodwin S."/>
            <person name="Spatafora J."/>
            <person name="Crous P."/>
            <person name="Grigoriev I."/>
        </authorList>
    </citation>
    <scope>NUCLEOTIDE SEQUENCE</scope>
    <source>
        <strain evidence="3">CBS 122681</strain>
    </source>
</reference>
<sequence length="788" mass="88543">MPGPYLSATGWDRGPTHAAYDGVPVVYPHRHKTKEWLKILEQQKAPSGKLCSQCRAINWDEIELGAEDAQNKSAVVINTRRRHYLRHYLAWSTPSCDLCRHISYIAYEDLLSLNSTTSSGRLLLQILTGRGLPSVRYGHLSETIHEKPDGTGGQANQAVIVCSWPANSPEPFDIRSVRRSWTYIAVRKDRPKETLEDTNSVKELSPTSIDYATLTGWLSTCREHHSSCTSKGLGSLPGFRLIDCKTRTVINASNLAHRPEYIALSYIWGKPPPKNSKQPPDTLQSPPRVIDDAIILTLKLGLQYVWIDRYCIQQEAPYEEKQIQLKAMGAIYKSSYATIIAAAGTEPSHGLPGVSSRRLTQPVISIGSRKLVWVMDCPAELIAWSKWATRGWTFQEGLMPTRRIIFTDQQVYFQCCSAFGSEQIPSLSPLKQLYRSILFPENEIGPTRFSALLEGYIDKELTSDFDTINAFRGVLEAYESRYRTYTAWGVPIKPVDDPNDEQSRSVCSGLGLVVGLYLLTVFDKPYFTRRPEFPSWSWAGWKMDRSTARMSPKARKWNGPFDITIPPRRGRIAREKKAWTRPFSTVDIPEKARIPWNEQKWAAPLSQFSCLNTTATLHSRDGEALEWDDVNGRLGLGSGVLDDINLSHMLTLDCWTIPVSVQNTPYGKIKYSPASNSNSNSGSESESLESRDAEKITDLFLLDSTMSLANDTLLGIYLGCHPGYDQAMAPVVMVIKKVSGDAWERVGEFYPQPGTLQVAGWKCGKDMECGASPYCDHFPLRRRVVRLV</sequence>
<feature type="region of interest" description="Disordered" evidence="1">
    <location>
        <begin position="670"/>
        <end position="690"/>
    </location>
</feature>
<gene>
    <name evidence="3" type="ORF">K491DRAFT_773822</name>
</gene>
<organism evidence="3 4">
    <name type="scientific">Lophiostoma macrostomum CBS 122681</name>
    <dbReference type="NCBI Taxonomy" id="1314788"/>
    <lineage>
        <taxon>Eukaryota</taxon>
        <taxon>Fungi</taxon>
        <taxon>Dikarya</taxon>
        <taxon>Ascomycota</taxon>
        <taxon>Pezizomycotina</taxon>
        <taxon>Dothideomycetes</taxon>
        <taxon>Pleosporomycetidae</taxon>
        <taxon>Pleosporales</taxon>
        <taxon>Lophiostomataceae</taxon>
        <taxon>Lophiostoma</taxon>
    </lineage>
</organism>
<evidence type="ECO:0000313" key="4">
    <source>
        <dbReference type="Proteomes" id="UP000799324"/>
    </source>
</evidence>
<dbReference type="Proteomes" id="UP000799324">
    <property type="component" value="Unassembled WGS sequence"/>
</dbReference>
<protein>
    <submittedName>
        <fullName evidence="3">HET-domain-containing protein</fullName>
    </submittedName>
</protein>
<evidence type="ECO:0000256" key="1">
    <source>
        <dbReference type="SAM" id="MobiDB-lite"/>
    </source>
</evidence>
<feature type="compositionally biased region" description="Low complexity" evidence="1">
    <location>
        <begin position="675"/>
        <end position="685"/>
    </location>
</feature>
<name>A0A6A6TQ70_9PLEO</name>
<dbReference type="EMBL" id="MU004293">
    <property type="protein sequence ID" value="KAF2661471.1"/>
    <property type="molecule type" value="Genomic_DNA"/>
</dbReference>
<dbReference type="InterPro" id="IPR010730">
    <property type="entry name" value="HET"/>
</dbReference>
<dbReference type="AlphaFoldDB" id="A0A6A6TQ70"/>
<proteinExistence type="predicted"/>
<keyword evidence="4" id="KW-1185">Reference proteome</keyword>
<dbReference type="PANTHER" id="PTHR33112:SF1">
    <property type="entry name" value="HETEROKARYON INCOMPATIBILITY DOMAIN-CONTAINING PROTEIN"/>
    <property type="match status" value="1"/>
</dbReference>
<dbReference type="PANTHER" id="PTHR33112">
    <property type="entry name" value="DOMAIN PROTEIN, PUTATIVE-RELATED"/>
    <property type="match status" value="1"/>
</dbReference>
<dbReference type="Pfam" id="PF06985">
    <property type="entry name" value="HET"/>
    <property type="match status" value="1"/>
</dbReference>
<evidence type="ECO:0000313" key="3">
    <source>
        <dbReference type="EMBL" id="KAF2661471.1"/>
    </source>
</evidence>
<dbReference type="OrthoDB" id="5428863at2759"/>
<feature type="domain" description="Heterokaryon incompatibility" evidence="2">
    <location>
        <begin position="261"/>
        <end position="396"/>
    </location>
</feature>